<feature type="domain" description="AAA+ ATPase" evidence="12">
    <location>
        <begin position="68"/>
        <end position="228"/>
    </location>
</feature>
<keyword evidence="3 13" id="KW-0808">Transferase</keyword>
<dbReference type="Pfam" id="PF12169">
    <property type="entry name" value="DNA_pol3_gamma3"/>
    <property type="match status" value="1"/>
</dbReference>
<reference evidence="13 14" key="1">
    <citation type="journal article" date="2019" name="Front. Microbiol.">
        <title>Thermoanaerosceptrum fracticalcis gen. nov. sp. nov., a Novel Fumarate-Fermenting Microorganism From a Deep Fractured Carbonate Aquifer of the US Great Basin.</title>
        <authorList>
            <person name="Hamilton-Brehm S.D."/>
            <person name="Stewart L.E."/>
            <person name="Zavarin M."/>
            <person name="Caldwell M."/>
            <person name="Lawson P.A."/>
            <person name="Onstott T.C."/>
            <person name="Grzymski J."/>
            <person name="Neveux I."/>
            <person name="Lollar B.S."/>
            <person name="Russell C.E."/>
            <person name="Moser D.P."/>
        </authorList>
    </citation>
    <scope>NUCLEOTIDE SEQUENCE [LARGE SCALE GENOMIC DNA]</scope>
    <source>
        <strain evidence="13 14">DRI-13</strain>
    </source>
</reference>
<keyword evidence="6" id="KW-0479">Metal-binding</keyword>
<dbReference type="PANTHER" id="PTHR11669">
    <property type="entry name" value="REPLICATION FACTOR C / DNA POLYMERASE III GAMMA-TAU SUBUNIT"/>
    <property type="match status" value="1"/>
</dbReference>
<dbReference type="GO" id="GO:0005524">
    <property type="term" value="F:ATP binding"/>
    <property type="evidence" value="ECO:0007669"/>
    <property type="project" value="UniProtKB-KW"/>
</dbReference>
<keyword evidence="14" id="KW-1185">Reference proteome</keyword>
<dbReference type="CDD" id="cd18137">
    <property type="entry name" value="HLD_clamp_pol_III_gamma_tau"/>
    <property type="match status" value="1"/>
</dbReference>
<dbReference type="InterPro" id="IPR012763">
    <property type="entry name" value="DNA_pol_III_sug/sutau_N"/>
</dbReference>
<dbReference type="Proteomes" id="UP000515847">
    <property type="component" value="Chromosome"/>
</dbReference>
<dbReference type="Pfam" id="PF20964">
    <property type="entry name" value="DnaX_C"/>
    <property type="match status" value="1"/>
</dbReference>
<dbReference type="EC" id="2.7.7.7" evidence="2"/>
<keyword evidence="7" id="KW-0547">Nucleotide-binding</keyword>
<dbReference type="GO" id="GO:0003887">
    <property type="term" value="F:DNA-directed DNA polymerase activity"/>
    <property type="evidence" value="ECO:0007669"/>
    <property type="project" value="UniProtKB-KW"/>
</dbReference>
<evidence type="ECO:0000256" key="3">
    <source>
        <dbReference type="ARBA" id="ARBA00022679"/>
    </source>
</evidence>
<gene>
    <name evidence="13" type="primary">dnaX</name>
    <name evidence="13" type="ORF">BR63_13705</name>
</gene>
<dbReference type="Gene3D" id="1.20.272.10">
    <property type="match status" value="1"/>
</dbReference>
<dbReference type="Gene3D" id="3.40.50.300">
    <property type="entry name" value="P-loop containing nucleotide triphosphate hydrolases"/>
    <property type="match status" value="1"/>
</dbReference>
<dbReference type="EMBL" id="CP045798">
    <property type="protein sequence ID" value="QNB47254.1"/>
    <property type="molecule type" value="Genomic_DNA"/>
</dbReference>
<sequence>MRAIDHSLLHAFLMKQGRYNFLDIARKEAASLSYRALYREWRPQDFASLVGQNHISRTLQNAVSKGRIGHAYLFSGPRGTGKTSTAKILAKAVNCLALQDGQPCNRCANCDDINSSRSLDVLEIDAASNRGIEEIRDIKERVNFAPSQGKFKVYIIDEVHMLTTEAFNALLKTLEEPPPHVIFILATTEPQKIPLTILSRCQRYDFHKIAPRDMELRLKEILDASNVTVEEGVLPIIVKKAEGGLRDAISILDQCMSFGGDTISLETAQLVLGMVKSQALFNLTEAFVEKDAVKLLTEVNTLLREGIEPGQIIKDLLEHLRNMVLLQVCGADSQLVAVTGEEKEVLTRQGQSLGLAWLSQAIGVLARLESESRWRANTRILLETALIGLILQGEKRDQAVLAVSEKKNVEPVVAKKSEEPAKVTTPAENKIEKPSSSVQNGVTLAQVREKWPQVMETVKNLKKTVHAFLMVSVPLEVRGQDLTIVFKDGYSFHKEKVEQMENKKIVEGALEKILGQRFNLVCLLEEEPGQGSSDDPVEKARNIFGSDIVIIKN</sequence>
<keyword evidence="4 13" id="KW-0548">Nucleotidyltransferase</keyword>
<evidence type="ECO:0000256" key="5">
    <source>
        <dbReference type="ARBA" id="ARBA00022705"/>
    </source>
</evidence>
<dbReference type="FunFam" id="3.40.50.300:FF:000014">
    <property type="entry name" value="DNA polymerase III subunit gamma/tau"/>
    <property type="match status" value="1"/>
</dbReference>
<dbReference type="InterPro" id="IPR045085">
    <property type="entry name" value="HLD_clamp_pol_III_gamma_tau"/>
</dbReference>
<dbReference type="InterPro" id="IPR001270">
    <property type="entry name" value="ClpA/B"/>
</dbReference>
<name>A0A7G6E5A0_THEFR</name>
<dbReference type="SUPFAM" id="SSF48019">
    <property type="entry name" value="post-AAA+ oligomerization domain-like"/>
    <property type="match status" value="1"/>
</dbReference>
<dbReference type="GO" id="GO:0009360">
    <property type="term" value="C:DNA polymerase III complex"/>
    <property type="evidence" value="ECO:0007669"/>
    <property type="project" value="InterPro"/>
</dbReference>
<dbReference type="InterPro" id="IPR050238">
    <property type="entry name" value="DNA_Rep/Repair_Clamp_Loader"/>
</dbReference>
<dbReference type="InterPro" id="IPR003593">
    <property type="entry name" value="AAA+_ATPase"/>
</dbReference>
<dbReference type="GO" id="GO:0006261">
    <property type="term" value="P:DNA-templated DNA replication"/>
    <property type="evidence" value="ECO:0007669"/>
    <property type="project" value="TreeGrafter"/>
</dbReference>
<evidence type="ECO:0000256" key="10">
    <source>
        <dbReference type="ARBA" id="ARBA00022932"/>
    </source>
</evidence>
<protein>
    <recommendedName>
        <fullName evidence="2">DNA-directed DNA polymerase</fullName>
        <ecNumber evidence="2">2.7.7.7</ecNumber>
    </recommendedName>
</protein>
<dbReference type="KEGG" id="tfr:BR63_13705"/>
<dbReference type="PANTHER" id="PTHR11669:SF0">
    <property type="entry name" value="PROTEIN STICHEL-LIKE 2"/>
    <property type="match status" value="1"/>
</dbReference>
<evidence type="ECO:0000256" key="11">
    <source>
        <dbReference type="ARBA" id="ARBA00049244"/>
    </source>
</evidence>
<dbReference type="Pfam" id="PF13177">
    <property type="entry name" value="DNA_pol3_delta2"/>
    <property type="match status" value="1"/>
</dbReference>
<dbReference type="InterPro" id="IPR008921">
    <property type="entry name" value="DNA_pol3_clamp-load_cplx_C"/>
</dbReference>
<keyword evidence="5" id="KW-0235">DNA replication</keyword>
<dbReference type="InterPro" id="IPR048448">
    <property type="entry name" value="DnaX-like_C"/>
</dbReference>
<dbReference type="CDD" id="cd00009">
    <property type="entry name" value="AAA"/>
    <property type="match status" value="1"/>
</dbReference>
<dbReference type="AlphaFoldDB" id="A0A7G6E5A0"/>
<evidence type="ECO:0000256" key="7">
    <source>
        <dbReference type="ARBA" id="ARBA00022741"/>
    </source>
</evidence>
<evidence type="ECO:0000313" key="13">
    <source>
        <dbReference type="EMBL" id="QNB47254.1"/>
    </source>
</evidence>
<evidence type="ECO:0000256" key="9">
    <source>
        <dbReference type="ARBA" id="ARBA00022840"/>
    </source>
</evidence>
<accession>A0A7G6E5A0</accession>
<dbReference type="GO" id="GO:0003677">
    <property type="term" value="F:DNA binding"/>
    <property type="evidence" value="ECO:0007669"/>
    <property type="project" value="InterPro"/>
</dbReference>
<evidence type="ECO:0000313" key="14">
    <source>
        <dbReference type="Proteomes" id="UP000515847"/>
    </source>
</evidence>
<dbReference type="InterPro" id="IPR022754">
    <property type="entry name" value="DNA_pol_III_gamma-3"/>
</dbReference>
<dbReference type="NCBIfam" id="NF004046">
    <property type="entry name" value="PRK05563.1"/>
    <property type="match status" value="1"/>
</dbReference>
<dbReference type="SMART" id="SM00382">
    <property type="entry name" value="AAA"/>
    <property type="match status" value="1"/>
</dbReference>
<organism evidence="13 14">
    <name type="scientific">Thermanaerosceptrum fracticalcis</name>
    <dbReference type="NCBI Taxonomy" id="1712410"/>
    <lineage>
        <taxon>Bacteria</taxon>
        <taxon>Bacillati</taxon>
        <taxon>Bacillota</taxon>
        <taxon>Clostridia</taxon>
        <taxon>Eubacteriales</taxon>
        <taxon>Peptococcaceae</taxon>
        <taxon>Thermanaerosceptrum</taxon>
    </lineage>
</organism>
<evidence type="ECO:0000256" key="6">
    <source>
        <dbReference type="ARBA" id="ARBA00022723"/>
    </source>
</evidence>
<comment type="similarity">
    <text evidence="1">Belongs to the DnaX/STICHEL family.</text>
</comment>
<dbReference type="Gene3D" id="1.10.8.60">
    <property type="match status" value="1"/>
</dbReference>
<dbReference type="GO" id="GO:0046872">
    <property type="term" value="F:metal ion binding"/>
    <property type="evidence" value="ECO:0007669"/>
    <property type="project" value="UniProtKB-KW"/>
</dbReference>
<evidence type="ECO:0000259" key="12">
    <source>
        <dbReference type="SMART" id="SM00382"/>
    </source>
</evidence>
<dbReference type="SUPFAM" id="SSF52540">
    <property type="entry name" value="P-loop containing nucleoside triphosphate hydrolases"/>
    <property type="match status" value="1"/>
</dbReference>
<evidence type="ECO:0000256" key="2">
    <source>
        <dbReference type="ARBA" id="ARBA00012417"/>
    </source>
</evidence>
<keyword evidence="8" id="KW-0862">Zinc</keyword>
<dbReference type="Pfam" id="PF22608">
    <property type="entry name" value="DNAX_ATPase_lid"/>
    <property type="match status" value="1"/>
</dbReference>
<evidence type="ECO:0000256" key="8">
    <source>
        <dbReference type="ARBA" id="ARBA00022833"/>
    </source>
</evidence>
<comment type="catalytic activity">
    <reaction evidence="11">
        <text>DNA(n) + a 2'-deoxyribonucleoside 5'-triphosphate = DNA(n+1) + diphosphate</text>
        <dbReference type="Rhea" id="RHEA:22508"/>
        <dbReference type="Rhea" id="RHEA-COMP:17339"/>
        <dbReference type="Rhea" id="RHEA-COMP:17340"/>
        <dbReference type="ChEBI" id="CHEBI:33019"/>
        <dbReference type="ChEBI" id="CHEBI:61560"/>
        <dbReference type="ChEBI" id="CHEBI:173112"/>
        <dbReference type="EC" id="2.7.7.7"/>
    </reaction>
</comment>
<proteinExistence type="inferred from homology"/>
<keyword evidence="9" id="KW-0067">ATP-binding</keyword>
<dbReference type="InterPro" id="IPR027417">
    <property type="entry name" value="P-loop_NTPase"/>
</dbReference>
<evidence type="ECO:0000256" key="1">
    <source>
        <dbReference type="ARBA" id="ARBA00006360"/>
    </source>
</evidence>
<evidence type="ECO:0000256" key="4">
    <source>
        <dbReference type="ARBA" id="ARBA00022695"/>
    </source>
</evidence>
<dbReference type="PRINTS" id="PR00300">
    <property type="entry name" value="CLPPROTEASEA"/>
</dbReference>
<dbReference type="NCBIfam" id="TIGR02397">
    <property type="entry name" value="dnaX_nterm"/>
    <property type="match status" value="1"/>
</dbReference>
<keyword evidence="10" id="KW-0239">DNA-directed DNA polymerase</keyword>